<feature type="chain" id="PRO_5013054311" evidence="1">
    <location>
        <begin position="29"/>
        <end position="136"/>
    </location>
</feature>
<dbReference type="EMBL" id="FZOS01000036">
    <property type="protein sequence ID" value="SNT07000.1"/>
    <property type="molecule type" value="Genomic_DNA"/>
</dbReference>
<gene>
    <name evidence="3" type="ORF">SAMN06295912_13613</name>
</gene>
<reference evidence="4" key="1">
    <citation type="submission" date="2017-06" db="EMBL/GenBank/DDBJ databases">
        <authorList>
            <person name="Varghese N."/>
            <person name="Submissions S."/>
        </authorList>
    </citation>
    <scope>NUCLEOTIDE SEQUENCE [LARGE SCALE GENOMIC DNA]</scope>
    <source>
        <strain evidence="4">LNB2</strain>
    </source>
</reference>
<evidence type="ECO:0000313" key="3">
    <source>
        <dbReference type="EMBL" id="SNT07000.1"/>
    </source>
</evidence>
<evidence type="ECO:0000313" key="4">
    <source>
        <dbReference type="Proteomes" id="UP000198281"/>
    </source>
</evidence>
<feature type="signal peptide" evidence="1">
    <location>
        <begin position="1"/>
        <end position="28"/>
    </location>
</feature>
<dbReference type="Proteomes" id="UP000198281">
    <property type="component" value="Unassembled WGS sequence"/>
</dbReference>
<accession>A0A239JMF6</accession>
<dbReference type="Pfam" id="PF13473">
    <property type="entry name" value="Cupredoxin_1"/>
    <property type="match status" value="1"/>
</dbReference>
<dbReference type="InterPro" id="IPR028096">
    <property type="entry name" value="EfeO_Cupredoxin"/>
</dbReference>
<dbReference type="Gene3D" id="2.60.40.420">
    <property type="entry name" value="Cupredoxins - blue copper proteins"/>
    <property type="match status" value="1"/>
</dbReference>
<protein>
    <submittedName>
        <fullName evidence="3">Plastocyanin</fullName>
    </submittedName>
</protein>
<dbReference type="AlphaFoldDB" id="A0A239JMF6"/>
<keyword evidence="1" id="KW-0732">Signal</keyword>
<dbReference type="InterPro" id="IPR008972">
    <property type="entry name" value="Cupredoxin"/>
</dbReference>
<name>A0A239JMF6_9SPHN</name>
<dbReference type="SUPFAM" id="SSF49503">
    <property type="entry name" value="Cupredoxins"/>
    <property type="match status" value="1"/>
</dbReference>
<evidence type="ECO:0000256" key="1">
    <source>
        <dbReference type="SAM" id="SignalP"/>
    </source>
</evidence>
<organism evidence="3 4">
    <name type="scientific">Edaphosphingomonas laterariae</name>
    <dbReference type="NCBI Taxonomy" id="861865"/>
    <lineage>
        <taxon>Bacteria</taxon>
        <taxon>Pseudomonadati</taxon>
        <taxon>Pseudomonadota</taxon>
        <taxon>Alphaproteobacteria</taxon>
        <taxon>Sphingomonadales</taxon>
        <taxon>Rhizorhabdaceae</taxon>
        <taxon>Edaphosphingomonas</taxon>
    </lineage>
</organism>
<feature type="domain" description="EfeO-type cupredoxin-like" evidence="2">
    <location>
        <begin position="17"/>
        <end position="135"/>
    </location>
</feature>
<proteinExistence type="predicted"/>
<sequence>MRIPGPATARALSALLLLLATADLPARAATDWAAAERIDITLSNFAFTPVTMHLRAGQPYRLHFVNAGSGGHNFAAQDFFARASYPSGVGPDGGKVELAKGASADVSLIPVAGRYKAKCTHFMHSTLGMAGEIIVE</sequence>
<keyword evidence="4" id="KW-1185">Reference proteome</keyword>
<evidence type="ECO:0000259" key="2">
    <source>
        <dbReference type="Pfam" id="PF13473"/>
    </source>
</evidence>